<protein>
    <submittedName>
        <fullName evidence="2">GNAT family N-acetyltransferase</fullName>
    </submittedName>
</protein>
<dbReference type="InterPro" id="IPR007434">
    <property type="entry name" value="FemAB-like"/>
</dbReference>
<organism evidence="2 3">
    <name type="scientific">Ideonella lacteola</name>
    <dbReference type="NCBI Taxonomy" id="2984193"/>
    <lineage>
        <taxon>Bacteria</taxon>
        <taxon>Pseudomonadati</taxon>
        <taxon>Pseudomonadota</taxon>
        <taxon>Betaproteobacteria</taxon>
        <taxon>Burkholderiales</taxon>
        <taxon>Sphaerotilaceae</taxon>
        <taxon>Ideonella</taxon>
    </lineage>
</organism>
<sequence length="425" mass="48118">MSDTESGAIDYVIRVHGDPSEIDAKAWNELLAAHPERLPFLRHEFLRALHDTGCATAHTGWAPAFITLSRHGRLAGAVAAYLKTHSYGEYVFDWAWADAYQRHGLDYYPKLLAAVPFTPVPGARLLAHTAADRWLLARALRSLAIQNELSSAHLLFGLDDDVEAAQADGWMVRHGVQFHWRNRAETPFAGFAEFLAALQREKRKKIQQERRRVTEAGIEFQVREGAAITEADWRFFHRCYSLTYRAHGSTPYLNLPFFLQVARELPEHWLMFIAHRDGRPIAASLVAIDRERRWAWGRYWGATEEVPFLHFEACYYQPLQWCIEQQFLCFEGGAQGEHKMARGLTPEPTRSAHWLAHPQFARAVEDFLAREGQGMASYLDELRERNPFKNSPTGAGEQRSPDAPAAARPDEPSAATGTSSEPSSV</sequence>
<dbReference type="PANTHER" id="PTHR47017">
    <property type="entry name" value="ACYL-COA"/>
    <property type="match status" value="1"/>
</dbReference>
<dbReference type="InterPro" id="IPR016181">
    <property type="entry name" value="Acyl_CoA_acyltransferase"/>
</dbReference>
<evidence type="ECO:0000313" key="3">
    <source>
        <dbReference type="Proteomes" id="UP001371218"/>
    </source>
</evidence>
<feature type="compositionally biased region" description="Low complexity" evidence="1">
    <location>
        <begin position="401"/>
        <end position="415"/>
    </location>
</feature>
<keyword evidence="3" id="KW-1185">Reference proteome</keyword>
<feature type="compositionally biased region" description="Polar residues" evidence="1">
    <location>
        <begin position="416"/>
        <end position="425"/>
    </location>
</feature>
<dbReference type="SUPFAM" id="SSF55729">
    <property type="entry name" value="Acyl-CoA N-acyltransferases (Nat)"/>
    <property type="match status" value="1"/>
</dbReference>
<dbReference type="Proteomes" id="UP001371218">
    <property type="component" value="Unassembled WGS sequence"/>
</dbReference>
<name>A0ABU9BQ69_9BURK</name>
<comment type="caution">
    <text evidence="2">The sequence shown here is derived from an EMBL/GenBank/DDBJ whole genome shotgun (WGS) entry which is preliminary data.</text>
</comment>
<dbReference type="Gene3D" id="3.40.630.30">
    <property type="match status" value="1"/>
</dbReference>
<accession>A0ABU9BQ69</accession>
<reference evidence="2 3" key="1">
    <citation type="submission" date="2024-04" db="EMBL/GenBank/DDBJ databases">
        <title>Novel species of the genus Ideonella isolated from streams.</title>
        <authorList>
            <person name="Lu H."/>
        </authorList>
    </citation>
    <scope>NUCLEOTIDE SEQUENCE [LARGE SCALE GENOMIC DNA]</scope>
    <source>
        <strain evidence="2 3">DXS29W</strain>
    </source>
</reference>
<evidence type="ECO:0000256" key="1">
    <source>
        <dbReference type="SAM" id="MobiDB-lite"/>
    </source>
</evidence>
<dbReference type="Pfam" id="PF04339">
    <property type="entry name" value="FemAB_like"/>
    <property type="match status" value="1"/>
</dbReference>
<evidence type="ECO:0000313" key="2">
    <source>
        <dbReference type="EMBL" id="MEK8030785.1"/>
    </source>
</evidence>
<dbReference type="PANTHER" id="PTHR47017:SF1">
    <property type="entry name" value="ACYL-COA"/>
    <property type="match status" value="1"/>
</dbReference>
<dbReference type="RefSeq" id="WP_341425158.1">
    <property type="nucleotide sequence ID" value="NZ_JBBUTG010000004.1"/>
</dbReference>
<feature type="region of interest" description="Disordered" evidence="1">
    <location>
        <begin position="380"/>
        <end position="425"/>
    </location>
</feature>
<gene>
    <name evidence="2" type="ORF">AACH06_08170</name>
</gene>
<dbReference type="EMBL" id="JBBUTG010000004">
    <property type="protein sequence ID" value="MEK8030785.1"/>
    <property type="molecule type" value="Genomic_DNA"/>
</dbReference>
<proteinExistence type="predicted"/>